<name>A0AAE3NZC0_9BACT</name>
<sequence>MENNLSIKKQAAWISLIIGVFMFISKIVAYLITDSTAIYSDAAESVVHVVATAMALYSIYLSAKPADENHLYGHGNIEYFSAGAEGFLIILAAITIIYSSIKDLIFGVETSSLDIGTLIILTASVVNLVLGLFLIKKGKKTNSIILIADGKHVLTDSVTSFGVVFGLIIVLITDIKIFDPIVAIFVAMNILFTGYKLVRESIGGLMHETDKQMLSEIVNKLISIKKDFWIDIHHLRFWKSGERVFIDFHLILPYYFSVKESHLEEEYIESKLLETIPNSGVRIHMDYCKPEVCKYCGYNCDKRTEERKINFEWNEKRFLGDPIYAIPHE</sequence>
<dbReference type="InterPro" id="IPR058533">
    <property type="entry name" value="Cation_efflux_TM"/>
</dbReference>
<dbReference type="InterPro" id="IPR050291">
    <property type="entry name" value="CDF_Transporter"/>
</dbReference>
<evidence type="ECO:0000259" key="8">
    <source>
        <dbReference type="Pfam" id="PF01545"/>
    </source>
</evidence>
<evidence type="ECO:0000259" key="9">
    <source>
        <dbReference type="Pfam" id="PF16916"/>
    </source>
</evidence>
<dbReference type="Pfam" id="PF16916">
    <property type="entry name" value="ZT_dimer"/>
    <property type="match status" value="1"/>
</dbReference>
<accession>A0AAE3NZC0</accession>
<dbReference type="GO" id="GO:0005886">
    <property type="term" value="C:plasma membrane"/>
    <property type="evidence" value="ECO:0007669"/>
    <property type="project" value="TreeGrafter"/>
</dbReference>
<feature type="domain" description="Cation efflux protein transmembrane" evidence="8">
    <location>
        <begin position="13"/>
        <end position="206"/>
    </location>
</feature>
<feature type="transmembrane region" description="Helical" evidence="7">
    <location>
        <begin position="113"/>
        <end position="133"/>
    </location>
</feature>
<dbReference type="PANTHER" id="PTHR43840">
    <property type="entry name" value="MITOCHONDRIAL METAL TRANSPORTER 1-RELATED"/>
    <property type="match status" value="1"/>
</dbReference>
<evidence type="ECO:0000313" key="10">
    <source>
        <dbReference type="EMBL" id="MDF1611390.1"/>
    </source>
</evidence>
<dbReference type="SUPFAM" id="SSF160240">
    <property type="entry name" value="Cation efflux protein cytoplasmic domain-like"/>
    <property type="match status" value="1"/>
</dbReference>
<keyword evidence="5 7" id="KW-1133">Transmembrane helix</keyword>
<feature type="transmembrane region" description="Helical" evidence="7">
    <location>
        <begin position="45"/>
        <end position="63"/>
    </location>
</feature>
<dbReference type="NCBIfam" id="TIGR01297">
    <property type="entry name" value="CDF"/>
    <property type="match status" value="1"/>
</dbReference>
<organism evidence="10 11">
    <name type="scientific">Stygiobacter electus</name>
    <dbReference type="NCBI Taxonomy" id="3032292"/>
    <lineage>
        <taxon>Bacteria</taxon>
        <taxon>Pseudomonadati</taxon>
        <taxon>Ignavibacteriota</taxon>
        <taxon>Ignavibacteria</taxon>
        <taxon>Ignavibacteriales</taxon>
        <taxon>Melioribacteraceae</taxon>
        <taxon>Stygiobacter</taxon>
    </lineage>
</organism>
<dbReference type="GO" id="GO:0015093">
    <property type="term" value="F:ferrous iron transmembrane transporter activity"/>
    <property type="evidence" value="ECO:0007669"/>
    <property type="project" value="TreeGrafter"/>
</dbReference>
<keyword evidence="11" id="KW-1185">Reference proteome</keyword>
<dbReference type="PANTHER" id="PTHR43840:SF15">
    <property type="entry name" value="MITOCHONDRIAL METAL TRANSPORTER 1-RELATED"/>
    <property type="match status" value="1"/>
</dbReference>
<keyword evidence="6 7" id="KW-0472">Membrane</keyword>
<evidence type="ECO:0000256" key="3">
    <source>
        <dbReference type="ARBA" id="ARBA00022448"/>
    </source>
</evidence>
<dbReference type="Proteomes" id="UP001221302">
    <property type="component" value="Unassembled WGS sequence"/>
</dbReference>
<comment type="similarity">
    <text evidence="2">Belongs to the cation diffusion facilitator (CDF) transporter (TC 2.A.4) family.</text>
</comment>
<evidence type="ECO:0000256" key="5">
    <source>
        <dbReference type="ARBA" id="ARBA00022989"/>
    </source>
</evidence>
<dbReference type="EMBL" id="JARGDL010000004">
    <property type="protein sequence ID" value="MDF1611390.1"/>
    <property type="molecule type" value="Genomic_DNA"/>
</dbReference>
<comment type="subcellular location">
    <subcellularLocation>
        <location evidence="1">Membrane</location>
        <topology evidence="1">Multi-pass membrane protein</topology>
    </subcellularLocation>
</comment>
<keyword evidence="4 7" id="KW-0812">Transmembrane</keyword>
<keyword evidence="3" id="KW-0813">Transport</keyword>
<protein>
    <submittedName>
        <fullName evidence="10">Cation diffusion facilitator family transporter</fullName>
    </submittedName>
</protein>
<dbReference type="SUPFAM" id="SSF161111">
    <property type="entry name" value="Cation efflux protein transmembrane domain-like"/>
    <property type="match status" value="1"/>
</dbReference>
<feature type="transmembrane region" description="Helical" evidence="7">
    <location>
        <begin position="153"/>
        <end position="172"/>
    </location>
</feature>
<dbReference type="Pfam" id="PF01545">
    <property type="entry name" value="Cation_efflux"/>
    <property type="match status" value="1"/>
</dbReference>
<dbReference type="InterPro" id="IPR027469">
    <property type="entry name" value="Cation_efflux_TMD_sf"/>
</dbReference>
<feature type="domain" description="Cation efflux protein cytoplasmic" evidence="9">
    <location>
        <begin position="216"/>
        <end position="287"/>
    </location>
</feature>
<gene>
    <name evidence="10" type="ORF">P0M35_04450</name>
</gene>
<evidence type="ECO:0000313" key="11">
    <source>
        <dbReference type="Proteomes" id="UP001221302"/>
    </source>
</evidence>
<evidence type="ECO:0000256" key="6">
    <source>
        <dbReference type="ARBA" id="ARBA00023136"/>
    </source>
</evidence>
<dbReference type="Gene3D" id="1.20.1510.10">
    <property type="entry name" value="Cation efflux protein transmembrane domain"/>
    <property type="match status" value="1"/>
</dbReference>
<proteinExistence type="inferred from homology"/>
<dbReference type="AlphaFoldDB" id="A0AAE3NZC0"/>
<feature type="transmembrane region" description="Helical" evidence="7">
    <location>
        <begin position="84"/>
        <end position="101"/>
    </location>
</feature>
<reference evidence="10" key="1">
    <citation type="submission" date="2023-03" db="EMBL/GenBank/DDBJ databases">
        <title>Stygiobacter electus gen. nov., sp. nov., facultatively anaerobic thermotolerant bacterium of the class Ignavibacteria from a well of Yessentuki mineral water deposit.</title>
        <authorList>
            <person name="Podosokorskaya O.A."/>
            <person name="Elcheninov A.G."/>
            <person name="Petrova N.F."/>
            <person name="Zavarzina D.G."/>
            <person name="Kublanov I.V."/>
            <person name="Merkel A.Y."/>
        </authorList>
    </citation>
    <scope>NUCLEOTIDE SEQUENCE</scope>
    <source>
        <strain evidence="10">09-Me</strain>
    </source>
</reference>
<dbReference type="GO" id="GO:0015086">
    <property type="term" value="F:cadmium ion transmembrane transporter activity"/>
    <property type="evidence" value="ECO:0007669"/>
    <property type="project" value="TreeGrafter"/>
</dbReference>
<evidence type="ECO:0000256" key="7">
    <source>
        <dbReference type="SAM" id="Phobius"/>
    </source>
</evidence>
<dbReference type="GO" id="GO:0006882">
    <property type="term" value="P:intracellular zinc ion homeostasis"/>
    <property type="evidence" value="ECO:0007669"/>
    <property type="project" value="TreeGrafter"/>
</dbReference>
<comment type="caution">
    <text evidence="10">The sequence shown here is derived from an EMBL/GenBank/DDBJ whole genome shotgun (WGS) entry which is preliminary data.</text>
</comment>
<dbReference type="InterPro" id="IPR036837">
    <property type="entry name" value="Cation_efflux_CTD_sf"/>
</dbReference>
<evidence type="ECO:0000256" key="2">
    <source>
        <dbReference type="ARBA" id="ARBA00008114"/>
    </source>
</evidence>
<dbReference type="GO" id="GO:0015341">
    <property type="term" value="F:zinc efflux antiporter activity"/>
    <property type="evidence" value="ECO:0007669"/>
    <property type="project" value="TreeGrafter"/>
</dbReference>
<evidence type="ECO:0000256" key="4">
    <source>
        <dbReference type="ARBA" id="ARBA00022692"/>
    </source>
</evidence>
<evidence type="ECO:0000256" key="1">
    <source>
        <dbReference type="ARBA" id="ARBA00004141"/>
    </source>
</evidence>
<dbReference type="Gene3D" id="3.30.70.1350">
    <property type="entry name" value="Cation efflux protein, cytoplasmic domain"/>
    <property type="match status" value="1"/>
</dbReference>
<feature type="transmembrane region" description="Helical" evidence="7">
    <location>
        <begin position="12"/>
        <end position="33"/>
    </location>
</feature>
<dbReference type="InterPro" id="IPR027470">
    <property type="entry name" value="Cation_efflux_CTD"/>
</dbReference>
<dbReference type="InterPro" id="IPR002524">
    <property type="entry name" value="Cation_efflux"/>
</dbReference>
<dbReference type="RefSeq" id="WP_321535157.1">
    <property type="nucleotide sequence ID" value="NZ_JARGDL010000004.1"/>
</dbReference>